<feature type="transmembrane region" description="Helical" evidence="1">
    <location>
        <begin position="165"/>
        <end position="183"/>
    </location>
</feature>
<organism evidence="2">
    <name type="scientific">Zooxanthella nutricula</name>
    <dbReference type="NCBI Taxonomy" id="1333877"/>
    <lineage>
        <taxon>Eukaryota</taxon>
        <taxon>Sar</taxon>
        <taxon>Alveolata</taxon>
        <taxon>Dinophyceae</taxon>
        <taxon>Peridiniales</taxon>
        <taxon>Peridiniales incertae sedis</taxon>
        <taxon>Zooxanthella</taxon>
    </lineage>
</organism>
<proteinExistence type="predicted"/>
<gene>
    <name evidence="2" type="ORF">BRAN1462_LOCUS43576</name>
</gene>
<reference evidence="2" key="1">
    <citation type="submission" date="2021-01" db="EMBL/GenBank/DDBJ databases">
        <authorList>
            <person name="Corre E."/>
            <person name="Pelletier E."/>
            <person name="Niang G."/>
            <person name="Scheremetjew M."/>
            <person name="Finn R."/>
            <person name="Kale V."/>
            <person name="Holt S."/>
            <person name="Cochrane G."/>
            <person name="Meng A."/>
            <person name="Brown T."/>
            <person name="Cohen L."/>
        </authorList>
    </citation>
    <scope>NUCLEOTIDE SEQUENCE</scope>
    <source>
        <strain evidence="2">RCC3387</strain>
    </source>
</reference>
<dbReference type="AlphaFoldDB" id="A0A7S2LXV7"/>
<dbReference type="EMBL" id="HBGW01068384">
    <property type="protein sequence ID" value="CAD9617607.1"/>
    <property type="molecule type" value="Transcribed_RNA"/>
</dbReference>
<feature type="transmembrane region" description="Helical" evidence="1">
    <location>
        <begin position="289"/>
        <end position="311"/>
    </location>
</feature>
<name>A0A7S2LXV7_9DINO</name>
<feature type="transmembrane region" description="Helical" evidence="1">
    <location>
        <begin position="323"/>
        <end position="345"/>
    </location>
</feature>
<keyword evidence="1" id="KW-0812">Transmembrane</keyword>
<keyword evidence="1" id="KW-0472">Membrane</keyword>
<accession>A0A7S2LXV7</accession>
<evidence type="ECO:0000256" key="1">
    <source>
        <dbReference type="SAM" id="Phobius"/>
    </source>
</evidence>
<evidence type="ECO:0000313" key="2">
    <source>
        <dbReference type="EMBL" id="CAD9617607.1"/>
    </source>
</evidence>
<feature type="transmembrane region" description="Helical" evidence="1">
    <location>
        <begin position="393"/>
        <end position="413"/>
    </location>
</feature>
<keyword evidence="1" id="KW-1133">Transmembrane helix</keyword>
<protein>
    <submittedName>
        <fullName evidence="2">Uncharacterized protein</fullName>
    </submittedName>
</protein>
<feature type="transmembrane region" description="Helical" evidence="1">
    <location>
        <begin position="366"/>
        <end position="387"/>
    </location>
</feature>
<sequence length="442" mass="48049">MSLLAAVTFEWLATRDGTGCRVVAPYLAMLTVYRASLVYRHATHVSWDGRPIGAVGAGLAAMVLAILASEAPDRVCSASPMFMYTPSVVKALRCSSLAGVRQWLKATLPSWRASHVMYCLNALMSVLIYGPLWSRMYTHFTMESGLELERAMWRTTVVDVRTRRIMTVAMSCLAIVVGLASLLTDRWRERASWEGALFFRFVPIDRHFRTLVALKCGIVCTKVDLLLSCSEGSEVSSHAHVALQVFSIVVTAVLASWNTIKLHSTALDLIGEFGDVFRFPVALMRLTRLAIIGWHVAAAVLLITLVVANALPGVELPRMCSVLGVFVVTNIFWLIATNEVALLVSSKLSTPRVFEAVQSPTGLRAVLAYISIAAPLKVYCSVCHPGWSGHGASLWLPLSLWACTAGLGWVAYLSSGEHALALVAKSPSRPPQDALPAQVAQV</sequence>
<feature type="transmembrane region" description="Helical" evidence="1">
    <location>
        <begin position="116"/>
        <end position="134"/>
    </location>
</feature>